<dbReference type="InterPro" id="IPR000157">
    <property type="entry name" value="TIR_dom"/>
</dbReference>
<dbReference type="SUPFAM" id="SSF52200">
    <property type="entry name" value="Toll/Interleukin receptor TIR domain"/>
    <property type="match status" value="1"/>
</dbReference>
<evidence type="ECO:0000256" key="1">
    <source>
        <dbReference type="SAM" id="MobiDB-lite"/>
    </source>
</evidence>
<dbReference type="Pfam" id="PF13676">
    <property type="entry name" value="TIR_2"/>
    <property type="match status" value="1"/>
</dbReference>
<dbReference type="InterPro" id="IPR035897">
    <property type="entry name" value="Toll_tir_struct_dom_sf"/>
</dbReference>
<comment type="caution">
    <text evidence="3">The sequence shown here is derived from an EMBL/GenBank/DDBJ whole genome shotgun (WGS) entry which is preliminary data.</text>
</comment>
<keyword evidence="4" id="KW-1185">Reference proteome</keyword>
<evidence type="ECO:0000313" key="4">
    <source>
        <dbReference type="Proteomes" id="UP000737171"/>
    </source>
</evidence>
<name>A0ABX2ET19_9BURK</name>
<accession>A0ABX2ET19</accession>
<dbReference type="EMBL" id="JABRWJ010000014">
    <property type="protein sequence ID" value="NRF71753.1"/>
    <property type="molecule type" value="Genomic_DNA"/>
</dbReference>
<protein>
    <submittedName>
        <fullName evidence="3">Toll/interleukin-1 receptor domain-containing protein</fullName>
    </submittedName>
</protein>
<feature type="domain" description="TIR" evidence="2">
    <location>
        <begin position="7"/>
        <end position="124"/>
    </location>
</feature>
<evidence type="ECO:0000259" key="2">
    <source>
        <dbReference type="Pfam" id="PF13676"/>
    </source>
</evidence>
<feature type="compositionally biased region" description="Basic residues" evidence="1">
    <location>
        <begin position="428"/>
        <end position="438"/>
    </location>
</feature>
<reference evidence="3 4" key="1">
    <citation type="submission" date="2020-05" db="EMBL/GenBank/DDBJ databases">
        <title>Aquincola sp. isolate from soil.</title>
        <authorList>
            <person name="Han J."/>
            <person name="Kim D.-U."/>
        </authorList>
    </citation>
    <scope>NUCLEOTIDE SEQUENCE [LARGE SCALE GENOMIC DNA]</scope>
    <source>
        <strain evidence="3 4">S2</strain>
    </source>
</reference>
<dbReference type="RefSeq" id="WP_173133600.1">
    <property type="nucleotide sequence ID" value="NZ_JABRWJ010000014.1"/>
</dbReference>
<dbReference type="Proteomes" id="UP000737171">
    <property type="component" value="Unassembled WGS sequence"/>
</dbReference>
<evidence type="ECO:0000313" key="3">
    <source>
        <dbReference type="EMBL" id="NRF71753.1"/>
    </source>
</evidence>
<keyword evidence="3" id="KW-0675">Receptor</keyword>
<sequence>MSDKPGVFISHIHEDGKLAVALETFVRKTLLGAVAVFNSSNRESIAPGDPWRDLIVQHLRACKVTLVLASVESVQRPWINFESGGAWIAGNRVVPVCVPGLAPLDLPAPLVHLQAVELSSQESLRDLIRQFANVCALEEPQNVDYAGAAREFRRLADEAREPRNKMANVFTEERGYKFDDALALLKHAMNGHNVSKWGVAVPLVAGNCDLMVGFRFGDSFLGGQAHFLPGYAVDAQKMIHVRVLSARRPRSRFGMLFTEELWGAMKAGPATGELLRSIVNQLLKDGLHPDHPIDLDDVCRRLRRTLTLVDEAHVPGSGYRSDIGTVICLLGHDLVLTTDGIKHIRLRDSEAIPIYGLFERAGLALKPDRLASRHDYFAVSEFAGHPELAQAVAAVRLLYSTGFLQGLLDVDLERESHAGPFAGIKIDRVRRRSTKSKPRPSGGKSS</sequence>
<feature type="region of interest" description="Disordered" evidence="1">
    <location>
        <begin position="427"/>
        <end position="446"/>
    </location>
</feature>
<gene>
    <name evidence="3" type="ORF">HLB44_32690</name>
</gene>
<organism evidence="3 4">
    <name type="scientific">Pseudaquabacterium terrae</name>
    <dbReference type="NCBI Taxonomy" id="2732868"/>
    <lineage>
        <taxon>Bacteria</taxon>
        <taxon>Pseudomonadati</taxon>
        <taxon>Pseudomonadota</taxon>
        <taxon>Betaproteobacteria</taxon>
        <taxon>Burkholderiales</taxon>
        <taxon>Sphaerotilaceae</taxon>
        <taxon>Pseudaquabacterium</taxon>
    </lineage>
</organism>
<proteinExistence type="predicted"/>
<dbReference type="Gene3D" id="3.40.50.10140">
    <property type="entry name" value="Toll/interleukin-1 receptor homology (TIR) domain"/>
    <property type="match status" value="1"/>
</dbReference>